<keyword evidence="3" id="KW-1185">Reference proteome</keyword>
<reference evidence="2" key="3">
    <citation type="submission" date="2023-03" db="UniProtKB">
        <authorList>
            <consortium name="EnsemblPlants"/>
        </authorList>
    </citation>
    <scope>IDENTIFICATION</scope>
    <source>
        <strain evidence="2">cv. Chiifu-401-42</strain>
    </source>
</reference>
<reference evidence="2 3" key="1">
    <citation type="journal article" date="2011" name="Nat. Genet.">
        <title>The genome of the mesopolyploid crop species Brassica rapa.</title>
        <authorList>
            <consortium name="Brassica rapa Genome Sequencing Project Consortium"/>
            <person name="Wang X."/>
            <person name="Wang H."/>
            <person name="Wang J."/>
            <person name="Sun R."/>
            <person name="Wu J."/>
            <person name="Liu S."/>
            <person name="Bai Y."/>
            <person name="Mun J.H."/>
            <person name="Bancroft I."/>
            <person name="Cheng F."/>
            <person name="Huang S."/>
            <person name="Li X."/>
            <person name="Hua W."/>
            <person name="Wang J."/>
            <person name="Wang X."/>
            <person name="Freeling M."/>
            <person name="Pires J.C."/>
            <person name="Paterson A.H."/>
            <person name="Chalhoub B."/>
            <person name="Wang B."/>
            <person name="Hayward A."/>
            <person name="Sharpe A.G."/>
            <person name="Park B.S."/>
            <person name="Weisshaar B."/>
            <person name="Liu B."/>
            <person name="Li B."/>
            <person name="Liu B."/>
            <person name="Tong C."/>
            <person name="Song C."/>
            <person name="Duran C."/>
            <person name="Peng C."/>
            <person name="Geng C."/>
            <person name="Koh C."/>
            <person name="Lin C."/>
            <person name="Edwards D."/>
            <person name="Mu D."/>
            <person name="Shen D."/>
            <person name="Soumpourou E."/>
            <person name="Li F."/>
            <person name="Fraser F."/>
            <person name="Conant G."/>
            <person name="Lassalle G."/>
            <person name="King G.J."/>
            <person name="Bonnema G."/>
            <person name="Tang H."/>
            <person name="Wang H."/>
            <person name="Belcram H."/>
            <person name="Zhou H."/>
            <person name="Hirakawa H."/>
            <person name="Abe H."/>
            <person name="Guo H."/>
            <person name="Wang H."/>
            <person name="Jin H."/>
            <person name="Parkin I.A."/>
            <person name="Batley J."/>
            <person name="Kim J.S."/>
            <person name="Just J."/>
            <person name="Li J."/>
            <person name="Xu J."/>
            <person name="Deng J."/>
            <person name="Kim J.A."/>
            <person name="Li J."/>
            <person name="Yu J."/>
            <person name="Meng J."/>
            <person name="Wang J."/>
            <person name="Min J."/>
            <person name="Poulain J."/>
            <person name="Wang J."/>
            <person name="Hatakeyama K."/>
            <person name="Wu K."/>
            <person name="Wang L."/>
            <person name="Fang L."/>
            <person name="Trick M."/>
            <person name="Links M.G."/>
            <person name="Zhao M."/>
            <person name="Jin M."/>
            <person name="Ramchiary N."/>
            <person name="Drou N."/>
            <person name="Berkman P.J."/>
            <person name="Cai Q."/>
            <person name="Huang Q."/>
            <person name="Li R."/>
            <person name="Tabata S."/>
            <person name="Cheng S."/>
            <person name="Zhang S."/>
            <person name="Zhang S."/>
            <person name="Huang S."/>
            <person name="Sato S."/>
            <person name="Sun S."/>
            <person name="Kwon S.J."/>
            <person name="Choi S.R."/>
            <person name="Lee T.H."/>
            <person name="Fan W."/>
            <person name="Zhao X."/>
            <person name="Tan X."/>
            <person name="Xu X."/>
            <person name="Wang Y."/>
            <person name="Qiu Y."/>
            <person name="Yin Y."/>
            <person name="Li Y."/>
            <person name="Du Y."/>
            <person name="Liao Y."/>
            <person name="Lim Y."/>
            <person name="Narusaka Y."/>
            <person name="Wang Y."/>
            <person name="Wang Z."/>
            <person name="Li Z."/>
            <person name="Wang Z."/>
            <person name="Xiong Z."/>
            <person name="Zhang Z."/>
        </authorList>
    </citation>
    <scope>NUCLEOTIDE SEQUENCE [LARGE SCALE GENOMIC DNA]</scope>
    <source>
        <strain evidence="2 3">cv. Chiifu-401-42</strain>
    </source>
</reference>
<name>M4EZF1_BRACM</name>
<dbReference type="EnsemblPlants" id="Bra034194.1">
    <property type="protein sequence ID" value="Bra034194.1-P"/>
    <property type="gene ID" value="Bra034194"/>
</dbReference>
<protein>
    <recommendedName>
        <fullName evidence="1">F-box domain-containing protein</fullName>
    </recommendedName>
</protein>
<dbReference type="Gene3D" id="3.80.10.10">
    <property type="entry name" value="Ribonuclease Inhibitor"/>
    <property type="match status" value="2"/>
</dbReference>
<evidence type="ECO:0000259" key="1">
    <source>
        <dbReference type="PROSITE" id="PS50181"/>
    </source>
</evidence>
<dbReference type="InterPro" id="IPR036047">
    <property type="entry name" value="F-box-like_dom_sf"/>
</dbReference>
<dbReference type="InterPro" id="IPR001810">
    <property type="entry name" value="F-box_dom"/>
</dbReference>
<sequence>MASSYLTPVVKDGECRNWSELPFELMSSILCRLDLIGVFENAQKVCTSWRRVCKDPAMWRKIDMYNLGLDLGYNPEIICRHAVDRSQGGLVEINIWHFGTDSLLNYIADSSRNLRSLKFALISPITTEGLTEALVKLPLLEELELFYNRLLEDSLKAVGQSCPNLKTLKLNCLGIAPPWHVSDDDALAIAETMHGLRFLQLFANGLTDVGLKAILDNCPDLEHLDLRHCFNVHFSGDLKKRCYERIKVLRPPNDSTDDYPYIANDTSDDEDPFVPDANSDGFGTNPSTAKFLVAEGMAKRNPSSSGLAMTWHPCRDTKHICCCYRSFLFGLRDKRESLRFCEAERKIKHVILLIALLKLPLLEVSYCTLLAESLKVVGQSCPKLKTLKLNRRCYRRPRYVSEDDALAIAETVPGLRNLQLFGNMLSDIGLNTILDNCPNLERLDLRMCLNVNFVGDLKKQCSERIKVMRRPGDSTHDYPYEVFFYDANSFDDYFPEVDYPEDDDPYYPEDHYFPATSDNYGDDQYEIDIFGFVQI</sequence>
<dbReference type="SUPFAM" id="SSF81383">
    <property type="entry name" value="F-box domain"/>
    <property type="match status" value="1"/>
</dbReference>
<dbReference type="Gene3D" id="1.20.1280.50">
    <property type="match status" value="1"/>
</dbReference>
<accession>M4EZF1</accession>
<reference evidence="2 3" key="2">
    <citation type="journal article" date="2018" name="Hortic Res">
        <title>Improved Brassica rapa reference genome by single-molecule sequencing and chromosome conformation capture technologies.</title>
        <authorList>
            <person name="Zhang L."/>
            <person name="Cai X."/>
            <person name="Wu J."/>
            <person name="Liu M."/>
            <person name="Grob S."/>
            <person name="Cheng F."/>
            <person name="Liang J."/>
            <person name="Cai C."/>
            <person name="Liu Z."/>
            <person name="Liu B."/>
            <person name="Wang F."/>
            <person name="Li S."/>
            <person name="Liu F."/>
            <person name="Li X."/>
            <person name="Cheng L."/>
            <person name="Yang W."/>
            <person name="Li M.H."/>
            <person name="Grossniklaus U."/>
            <person name="Zheng H."/>
            <person name="Wang X."/>
        </authorList>
    </citation>
    <scope>NUCLEOTIDE SEQUENCE [LARGE SCALE GENOMIC DNA]</scope>
    <source>
        <strain evidence="2 3">cv. Chiifu-401-42</strain>
    </source>
</reference>
<dbReference type="SUPFAM" id="SSF52047">
    <property type="entry name" value="RNI-like"/>
    <property type="match status" value="1"/>
</dbReference>
<dbReference type="PROSITE" id="PS50181">
    <property type="entry name" value="FBOX"/>
    <property type="match status" value="1"/>
</dbReference>
<dbReference type="OMA" id="INIWHFG"/>
<dbReference type="Pfam" id="PF12937">
    <property type="entry name" value="F-box-like"/>
    <property type="match status" value="1"/>
</dbReference>
<dbReference type="GO" id="GO:1905761">
    <property type="term" value="F:SCF ubiquitin ligase complex binding"/>
    <property type="evidence" value="ECO:0000318"/>
    <property type="project" value="GO_Central"/>
</dbReference>
<dbReference type="PANTHER" id="PTHR38926:SF37">
    <property type="entry name" value="F-BOX DOMAIN-CONTAINING PROTEIN"/>
    <property type="match status" value="1"/>
</dbReference>
<dbReference type="Proteomes" id="UP000011750">
    <property type="component" value="Chromosome A01"/>
</dbReference>
<dbReference type="AlphaFoldDB" id="M4EZF1"/>
<dbReference type="PANTHER" id="PTHR38926">
    <property type="entry name" value="F-BOX DOMAIN CONTAINING PROTEIN, EXPRESSED"/>
    <property type="match status" value="1"/>
</dbReference>
<organism evidence="2 3">
    <name type="scientific">Brassica campestris</name>
    <name type="common">Field mustard</name>
    <dbReference type="NCBI Taxonomy" id="3711"/>
    <lineage>
        <taxon>Eukaryota</taxon>
        <taxon>Viridiplantae</taxon>
        <taxon>Streptophyta</taxon>
        <taxon>Embryophyta</taxon>
        <taxon>Tracheophyta</taxon>
        <taxon>Spermatophyta</taxon>
        <taxon>Magnoliopsida</taxon>
        <taxon>eudicotyledons</taxon>
        <taxon>Gunneridae</taxon>
        <taxon>Pentapetalae</taxon>
        <taxon>rosids</taxon>
        <taxon>malvids</taxon>
        <taxon>Brassicales</taxon>
        <taxon>Brassicaceae</taxon>
        <taxon>Brassiceae</taxon>
        <taxon>Brassica</taxon>
    </lineage>
</organism>
<dbReference type="CDD" id="cd22164">
    <property type="entry name" value="F-box_AtSKIP19-like"/>
    <property type="match status" value="1"/>
</dbReference>
<dbReference type="InterPro" id="IPR032675">
    <property type="entry name" value="LRR_dom_sf"/>
</dbReference>
<dbReference type="eggNOG" id="KOG1947">
    <property type="taxonomic scope" value="Eukaryota"/>
</dbReference>
<dbReference type="InParanoid" id="M4EZF1"/>
<feature type="domain" description="F-box" evidence="1">
    <location>
        <begin position="15"/>
        <end position="62"/>
    </location>
</feature>
<evidence type="ECO:0000313" key="2">
    <source>
        <dbReference type="EnsemblPlants" id="Bra034194.1-P"/>
    </source>
</evidence>
<dbReference type="HOGENOM" id="CLU_480920_0_0_1"/>
<evidence type="ECO:0000313" key="3">
    <source>
        <dbReference type="Proteomes" id="UP000011750"/>
    </source>
</evidence>
<dbReference type="Gramene" id="Bra034194.1">
    <property type="protein sequence ID" value="Bra034194.1-P"/>
    <property type="gene ID" value="Bra034194"/>
</dbReference>
<proteinExistence type="predicted"/>